<proteinExistence type="predicted"/>
<keyword evidence="3" id="KW-1185">Reference proteome</keyword>
<organism evidence="2 3">
    <name type="scientific">Bacillus phage Shanette</name>
    <dbReference type="NCBI Taxonomy" id="1296656"/>
    <lineage>
        <taxon>Viruses</taxon>
        <taxon>Duplodnaviria</taxon>
        <taxon>Heunggongvirae</taxon>
        <taxon>Uroviricota</taxon>
        <taxon>Caudoviricetes</taxon>
        <taxon>Herelleviridae</taxon>
        <taxon>Spounavirinae</taxon>
        <taxon>Siminovitchvirus</taxon>
        <taxon>Siminovitchvirus shanette</taxon>
    </lineage>
</organism>
<dbReference type="KEGG" id="vg:26642498"/>
<reference evidence="2 3" key="1">
    <citation type="journal article" date="2014" name="Genome Announc.">
        <title>Genome Sequences of Three Novel Bacillus cereus Bacteriophages.</title>
        <authorList>
            <person name="Grose J.H."/>
            <person name="Jensen J.D."/>
            <person name="Merrill B.D."/>
            <person name="Fisher J.N."/>
            <person name="Burnett S.H."/>
            <person name="Breakwell D.P."/>
        </authorList>
    </citation>
    <scope>NUCLEOTIDE SEQUENCE [LARGE SCALE GENOMIC DNA]</scope>
</reference>
<dbReference type="RefSeq" id="YP_009216150.1">
    <property type="nucleotide sequence ID" value="NC_028983.1"/>
</dbReference>
<evidence type="ECO:0000313" key="2">
    <source>
        <dbReference type="EMBL" id="AGR47049.1"/>
    </source>
</evidence>
<feature type="region of interest" description="Disordered" evidence="1">
    <location>
        <begin position="60"/>
        <end position="115"/>
    </location>
</feature>
<gene>
    <name evidence="2" type="ORF">SHANETTE_155</name>
</gene>
<evidence type="ECO:0000256" key="1">
    <source>
        <dbReference type="SAM" id="MobiDB-lite"/>
    </source>
</evidence>
<sequence length="129" mass="14991">MCDMADKQYTFRTTKSTEWLEDHLNDMKDRSGFIRECVLFAVEHDPKLAQRLYDNITSEIMSQTPIKSHQRPENPSKPKKKVSHQKPQLPVSDKKPAPQIKESKPKILVQQDKEIDLDKALSANTKQFQ</sequence>
<name>S5MB90_9CAUD</name>
<dbReference type="GeneID" id="26642498"/>
<dbReference type="Proteomes" id="UP000015093">
    <property type="component" value="Segment"/>
</dbReference>
<evidence type="ECO:0000313" key="3">
    <source>
        <dbReference type="Proteomes" id="UP000015093"/>
    </source>
</evidence>
<feature type="compositionally biased region" description="Basic and acidic residues" evidence="1">
    <location>
        <begin position="92"/>
        <end position="115"/>
    </location>
</feature>
<accession>S5MB90</accession>
<protein>
    <submittedName>
        <fullName evidence="2">Uncharacterized protein</fullName>
    </submittedName>
</protein>
<dbReference type="EMBL" id="KC595513">
    <property type="protein sequence ID" value="AGR47049.1"/>
    <property type="molecule type" value="Genomic_DNA"/>
</dbReference>